<dbReference type="RefSeq" id="WP_166852047.1">
    <property type="nucleotide sequence ID" value="NZ_JAAONY010000001.1"/>
</dbReference>
<evidence type="ECO:0000313" key="2">
    <source>
        <dbReference type="Proteomes" id="UP000528457"/>
    </source>
</evidence>
<dbReference type="EMBL" id="JACHHT010000001">
    <property type="protein sequence ID" value="MBB6520169.1"/>
    <property type="molecule type" value="Genomic_DNA"/>
</dbReference>
<accession>A0A7X0JQY5</accession>
<evidence type="ECO:0008006" key="3">
    <source>
        <dbReference type="Google" id="ProtNLM"/>
    </source>
</evidence>
<protein>
    <recommendedName>
        <fullName evidence="3">DUF1997 domain-containing protein</fullName>
    </recommendedName>
</protein>
<evidence type="ECO:0000313" key="1">
    <source>
        <dbReference type="EMBL" id="MBB6520169.1"/>
    </source>
</evidence>
<sequence>MKKKLVSAILCLSAANMSYGENALNTLIERVLSKQLPEVLFHAKDIPWQYGHYNLHISKAGDAGIGSGPETITAKLPLKVQLSGKVKQKLFGQEIDIDCTTEFETNSEMIFKPVFAETLSSKLDMQIPIPETELDCQGLKLPIKPALEQLIAKEKPEWEAQAEAELKKRLETLGL</sequence>
<dbReference type="Proteomes" id="UP000528457">
    <property type="component" value="Unassembled WGS sequence"/>
</dbReference>
<name>A0A7X0JQY5_9GAMM</name>
<dbReference type="AlphaFoldDB" id="A0A7X0JQY5"/>
<keyword evidence="2" id="KW-1185">Reference proteome</keyword>
<dbReference type="InterPro" id="IPR025515">
    <property type="entry name" value="DUF4403"/>
</dbReference>
<reference evidence="1 2" key="1">
    <citation type="submission" date="2020-08" db="EMBL/GenBank/DDBJ databases">
        <title>Genomic Encyclopedia of Type Strains, Phase IV (KMG-IV): sequencing the most valuable type-strain genomes for metagenomic binning, comparative biology and taxonomic classification.</title>
        <authorList>
            <person name="Goeker M."/>
        </authorList>
    </citation>
    <scope>NUCLEOTIDE SEQUENCE [LARGE SCALE GENOMIC DNA]</scope>
    <source>
        <strain evidence="1 2">DSM 22368</strain>
    </source>
</reference>
<dbReference type="InParanoid" id="A0A7X0JQY5"/>
<proteinExistence type="predicted"/>
<organism evidence="1 2">
    <name type="scientific">Pseudoteredinibacter isoporae</name>
    <dbReference type="NCBI Taxonomy" id="570281"/>
    <lineage>
        <taxon>Bacteria</taxon>
        <taxon>Pseudomonadati</taxon>
        <taxon>Pseudomonadota</taxon>
        <taxon>Gammaproteobacteria</taxon>
        <taxon>Cellvibrionales</taxon>
        <taxon>Cellvibrionaceae</taxon>
        <taxon>Pseudoteredinibacter</taxon>
    </lineage>
</organism>
<gene>
    <name evidence="1" type="ORF">HNR48_000447</name>
</gene>
<dbReference type="Pfam" id="PF14356">
    <property type="entry name" value="DUF4403"/>
    <property type="match status" value="1"/>
</dbReference>
<comment type="caution">
    <text evidence="1">The sequence shown here is derived from an EMBL/GenBank/DDBJ whole genome shotgun (WGS) entry which is preliminary data.</text>
</comment>